<keyword evidence="2" id="KW-0812">Transmembrane</keyword>
<gene>
    <name evidence="3" type="ORF">SM757_17795</name>
</gene>
<organism evidence="3 4">
    <name type="scientific">Azohydromonas lata</name>
    <dbReference type="NCBI Taxonomy" id="45677"/>
    <lineage>
        <taxon>Bacteria</taxon>
        <taxon>Pseudomonadati</taxon>
        <taxon>Pseudomonadota</taxon>
        <taxon>Betaproteobacteria</taxon>
        <taxon>Burkholderiales</taxon>
        <taxon>Sphaerotilaceae</taxon>
        <taxon>Azohydromonas</taxon>
    </lineage>
</organism>
<evidence type="ECO:0008006" key="5">
    <source>
        <dbReference type="Google" id="ProtNLM"/>
    </source>
</evidence>
<evidence type="ECO:0000313" key="4">
    <source>
        <dbReference type="Proteomes" id="UP001293718"/>
    </source>
</evidence>
<sequence length="181" mass="18712">MASAATGLPSGTSAGFGVEPGASRTKARGATWMVSGLIWTLLAGSVVAWAWSLVQGASMAPSAAVQAVPVPSEAGRVKHLLGAPANRSTRLATPRPKLVLTGVIGNRQQGHMALLGIENQPPKPFLVGREVLQGYVLKAVDTQQAVLTTPDGDDWALAMPQVSASQAGSPVTARSTRRVER</sequence>
<feature type="compositionally biased region" description="Polar residues" evidence="1">
    <location>
        <begin position="162"/>
        <end position="174"/>
    </location>
</feature>
<accession>A0ABU5IJ36</accession>
<feature type="region of interest" description="Disordered" evidence="1">
    <location>
        <begin position="1"/>
        <end position="22"/>
    </location>
</feature>
<proteinExistence type="predicted"/>
<feature type="transmembrane region" description="Helical" evidence="2">
    <location>
        <begin position="30"/>
        <end position="51"/>
    </location>
</feature>
<reference evidence="3 4" key="1">
    <citation type="submission" date="2023-11" db="EMBL/GenBank/DDBJ databases">
        <title>Draft genome of Azohydromonas lata strain H1 (DSM1123), a polyhydroxyalkanoate producer.</title>
        <authorList>
            <person name="Traversa D."/>
            <person name="D'Addabbo P."/>
            <person name="Pazzani C."/>
            <person name="Manzari C."/>
            <person name="Chiara M."/>
            <person name="Scrascia M."/>
        </authorList>
    </citation>
    <scope>NUCLEOTIDE SEQUENCE [LARGE SCALE GENOMIC DNA]</scope>
    <source>
        <strain evidence="3 4">H1</strain>
    </source>
</reference>
<keyword evidence="2" id="KW-0472">Membrane</keyword>
<protein>
    <recommendedName>
        <fullName evidence="5">Type II secretion system protein GspC N-terminal domain-containing protein</fullName>
    </recommendedName>
</protein>
<comment type="caution">
    <text evidence="3">The sequence shown here is derived from an EMBL/GenBank/DDBJ whole genome shotgun (WGS) entry which is preliminary data.</text>
</comment>
<evidence type="ECO:0000313" key="3">
    <source>
        <dbReference type="EMBL" id="MDZ5458433.1"/>
    </source>
</evidence>
<feature type="region of interest" description="Disordered" evidence="1">
    <location>
        <begin position="161"/>
        <end position="181"/>
    </location>
</feature>
<evidence type="ECO:0000256" key="2">
    <source>
        <dbReference type="SAM" id="Phobius"/>
    </source>
</evidence>
<name>A0ABU5IJ36_9BURK</name>
<evidence type="ECO:0000256" key="1">
    <source>
        <dbReference type="SAM" id="MobiDB-lite"/>
    </source>
</evidence>
<keyword evidence="4" id="KW-1185">Reference proteome</keyword>
<keyword evidence="2" id="KW-1133">Transmembrane helix</keyword>
<dbReference type="EMBL" id="JAXOJX010000030">
    <property type="protein sequence ID" value="MDZ5458433.1"/>
    <property type="molecule type" value="Genomic_DNA"/>
</dbReference>
<dbReference type="Proteomes" id="UP001293718">
    <property type="component" value="Unassembled WGS sequence"/>
</dbReference>
<dbReference type="RefSeq" id="WP_322466511.1">
    <property type="nucleotide sequence ID" value="NZ_JAXOJX010000030.1"/>
</dbReference>